<dbReference type="KEGG" id="ppsc:EHS13_05165"/>
<sequence length="120" mass="14227">MYLLWGLRMGMCKHIGMVIKVKPEKLKLYRELHADQHNGVRDLLSKYNISKLCIFLHKLDDGNYYLFGSYEYIGDEYEKDMARLAVEPRNIAWLSETDECQIPLNGEKGWAQMEQVYYNK</sequence>
<dbReference type="GO" id="GO:0016857">
    <property type="term" value="F:racemase and epimerase activity, acting on carbohydrates and derivatives"/>
    <property type="evidence" value="ECO:0007669"/>
    <property type="project" value="InterPro"/>
</dbReference>
<dbReference type="Proteomes" id="UP000426246">
    <property type="component" value="Chromosome"/>
</dbReference>
<reference evidence="2" key="1">
    <citation type="submission" date="2018-11" db="EMBL/GenBank/DDBJ databases">
        <title>Complete genome sequence of Paenibacillus sp. ML311-T8.</title>
        <authorList>
            <person name="Nam Y.-D."/>
            <person name="Kang J."/>
            <person name="Chung W.-H."/>
            <person name="Park Y.S."/>
        </authorList>
    </citation>
    <scope>NUCLEOTIDE SEQUENCE [LARGE SCALE GENOMIC DNA]</scope>
    <source>
        <strain evidence="2">ML311-T8</strain>
    </source>
</reference>
<accession>A0A6B8RDQ4</accession>
<dbReference type="PANTHER" id="PTHR34389">
    <property type="entry name" value="L-RHAMNOSE MUTAROTASE"/>
    <property type="match status" value="1"/>
</dbReference>
<evidence type="ECO:0000313" key="2">
    <source>
        <dbReference type="Proteomes" id="UP000426246"/>
    </source>
</evidence>
<dbReference type="Pfam" id="PF05336">
    <property type="entry name" value="rhaM"/>
    <property type="match status" value="1"/>
</dbReference>
<protein>
    <submittedName>
        <fullName evidence="1">L-rhamnose mutarotase</fullName>
    </submittedName>
</protein>
<proteinExistence type="predicted"/>
<dbReference type="PANTHER" id="PTHR34389:SF2">
    <property type="entry name" value="L-RHAMNOSE MUTAROTASE"/>
    <property type="match status" value="1"/>
</dbReference>
<gene>
    <name evidence="1" type="ORF">EHS13_05165</name>
</gene>
<evidence type="ECO:0000313" key="1">
    <source>
        <dbReference type="EMBL" id="QGQ94339.1"/>
    </source>
</evidence>
<dbReference type="SUPFAM" id="SSF54909">
    <property type="entry name" value="Dimeric alpha+beta barrel"/>
    <property type="match status" value="1"/>
</dbReference>
<keyword evidence="2" id="KW-1185">Reference proteome</keyword>
<organism evidence="1 2">
    <name type="scientific">Paenibacillus psychroresistens</name>
    <dbReference type="NCBI Taxonomy" id="1778678"/>
    <lineage>
        <taxon>Bacteria</taxon>
        <taxon>Bacillati</taxon>
        <taxon>Bacillota</taxon>
        <taxon>Bacilli</taxon>
        <taxon>Bacillales</taxon>
        <taxon>Paenibacillaceae</taxon>
        <taxon>Paenibacillus</taxon>
    </lineage>
</organism>
<dbReference type="Gene3D" id="3.30.70.100">
    <property type="match status" value="1"/>
</dbReference>
<dbReference type="InterPro" id="IPR008000">
    <property type="entry name" value="Rham/fucose_mutarotase"/>
</dbReference>
<dbReference type="InterPro" id="IPR011008">
    <property type="entry name" value="Dimeric_a/b-barrel"/>
</dbReference>
<dbReference type="AlphaFoldDB" id="A0A6B8RDQ4"/>
<dbReference type="EMBL" id="CP034235">
    <property type="protein sequence ID" value="QGQ94339.1"/>
    <property type="molecule type" value="Genomic_DNA"/>
</dbReference>
<name>A0A6B8RDQ4_9BACL</name>